<feature type="region of interest" description="Disordered" evidence="1">
    <location>
        <begin position="1"/>
        <end position="59"/>
    </location>
</feature>
<dbReference type="PANTHER" id="PTHR33448:SF10">
    <property type="entry name" value="PROTAMINE P1 FAMILY PROTEIN"/>
    <property type="match status" value="1"/>
</dbReference>
<proteinExistence type="predicted"/>
<gene>
    <name evidence="2" type="ORF">HUJ06_027574</name>
</gene>
<feature type="compositionally biased region" description="Basic and acidic residues" evidence="1">
    <location>
        <begin position="237"/>
        <end position="252"/>
    </location>
</feature>
<keyword evidence="3" id="KW-1185">Reference proteome</keyword>
<feature type="region of interest" description="Disordered" evidence="1">
    <location>
        <begin position="187"/>
        <end position="303"/>
    </location>
</feature>
<sequence length="332" mass="37088">MRLSSKPIASPGRADKFPPPLTRFGRNNGGNRSRGRARASPMFVRKKNDAVETQEPSSPKVTCMGQVRVRRSKQAAAKAGFTKAATSPKCSCLWIREALFCNRSAKKPKPRASGSVWRRWLLFIQLGYRKKVEVVENPARREPEPEYTEEESDSEEEDEEAKVFLSSSPPKNALLLMRCRSDPYRSSSLASRFWGSPSAAENAEEKTEHGLRGSASAEEGEEEEEPNLDKGPTCRDSAAESRMDPETEEKLGFGEGLESSSNARTRSTTKSEEETSKTIGGPARPLILTRCKSEPARRSGKLDPENHFWKKRRLRPAQVFFTFTASSLVFLL</sequence>
<dbReference type="Proteomes" id="UP000607653">
    <property type="component" value="Unassembled WGS sequence"/>
</dbReference>
<name>A0A822Y4F2_NELNU</name>
<comment type="caution">
    <text evidence="2">The sequence shown here is derived from an EMBL/GenBank/DDBJ whole genome shotgun (WGS) entry which is preliminary data.</text>
</comment>
<dbReference type="PANTHER" id="PTHR33448">
    <property type="entry name" value="CHLOROPLAST PROTEIN HCF243-RELATED"/>
    <property type="match status" value="1"/>
</dbReference>
<accession>A0A822Y4F2</accession>
<organism evidence="2 3">
    <name type="scientific">Nelumbo nucifera</name>
    <name type="common">Sacred lotus</name>
    <dbReference type="NCBI Taxonomy" id="4432"/>
    <lineage>
        <taxon>Eukaryota</taxon>
        <taxon>Viridiplantae</taxon>
        <taxon>Streptophyta</taxon>
        <taxon>Embryophyta</taxon>
        <taxon>Tracheophyta</taxon>
        <taxon>Spermatophyta</taxon>
        <taxon>Magnoliopsida</taxon>
        <taxon>Proteales</taxon>
        <taxon>Nelumbonaceae</taxon>
        <taxon>Nelumbo</taxon>
    </lineage>
</organism>
<evidence type="ECO:0000313" key="3">
    <source>
        <dbReference type="Proteomes" id="UP000607653"/>
    </source>
</evidence>
<protein>
    <submittedName>
        <fullName evidence="2">Uncharacterized protein</fullName>
    </submittedName>
</protein>
<feature type="region of interest" description="Disordered" evidence="1">
    <location>
        <begin position="137"/>
        <end position="167"/>
    </location>
</feature>
<evidence type="ECO:0000256" key="1">
    <source>
        <dbReference type="SAM" id="MobiDB-lite"/>
    </source>
</evidence>
<reference evidence="2 3" key="1">
    <citation type="journal article" date="2020" name="Mol. Biol. Evol.">
        <title>Distinct Expression and Methylation Patterns for Genes with Different Fates following a Single Whole-Genome Duplication in Flowering Plants.</title>
        <authorList>
            <person name="Shi T."/>
            <person name="Rahmani R.S."/>
            <person name="Gugger P.F."/>
            <person name="Wang M."/>
            <person name="Li H."/>
            <person name="Zhang Y."/>
            <person name="Li Z."/>
            <person name="Wang Q."/>
            <person name="Van de Peer Y."/>
            <person name="Marchal K."/>
            <person name="Chen J."/>
        </authorList>
    </citation>
    <scope>NUCLEOTIDE SEQUENCE [LARGE SCALE GENOMIC DNA]</scope>
    <source>
        <tissue evidence="2">Leaf</tissue>
    </source>
</reference>
<dbReference type="EMBL" id="DUZY01000002">
    <property type="protein sequence ID" value="DAD26106.1"/>
    <property type="molecule type" value="Genomic_DNA"/>
</dbReference>
<feature type="compositionally biased region" description="Basic and acidic residues" evidence="1">
    <location>
        <begin position="291"/>
        <end position="303"/>
    </location>
</feature>
<evidence type="ECO:0000313" key="2">
    <source>
        <dbReference type="EMBL" id="DAD26106.1"/>
    </source>
</evidence>
<feature type="compositionally biased region" description="Acidic residues" evidence="1">
    <location>
        <begin position="145"/>
        <end position="160"/>
    </location>
</feature>
<dbReference type="AlphaFoldDB" id="A0A822Y4F2"/>